<keyword evidence="3 5" id="KW-0698">rRNA processing</keyword>
<proteinExistence type="inferred from homology"/>
<dbReference type="Pfam" id="PF24986">
    <property type="entry name" value="PRC_RimM"/>
    <property type="match status" value="1"/>
</dbReference>
<dbReference type="InterPro" id="IPR036976">
    <property type="entry name" value="RimM_N_sf"/>
</dbReference>
<accession>U7UQV0</accession>
<dbReference type="Proteomes" id="UP000017090">
    <property type="component" value="Unassembled WGS sequence"/>
</dbReference>
<dbReference type="GO" id="GO:0006364">
    <property type="term" value="P:rRNA processing"/>
    <property type="evidence" value="ECO:0007669"/>
    <property type="project" value="UniProtKB-UniRule"/>
</dbReference>
<dbReference type="InterPro" id="IPR011033">
    <property type="entry name" value="PRC_barrel-like_sf"/>
</dbReference>
<dbReference type="GO" id="GO:0043022">
    <property type="term" value="F:ribosome binding"/>
    <property type="evidence" value="ECO:0007669"/>
    <property type="project" value="InterPro"/>
</dbReference>
<dbReference type="Pfam" id="PF01782">
    <property type="entry name" value="RimM"/>
    <property type="match status" value="1"/>
</dbReference>
<gene>
    <name evidence="5 8" type="primary">rimM</name>
    <name evidence="8" type="ORF">HMPREF1250_2150</name>
</gene>
<dbReference type="InterPro" id="IPR002676">
    <property type="entry name" value="RimM_N"/>
</dbReference>
<evidence type="ECO:0000256" key="2">
    <source>
        <dbReference type="ARBA" id="ARBA00022517"/>
    </source>
</evidence>
<evidence type="ECO:0000313" key="8">
    <source>
        <dbReference type="EMBL" id="ERT61817.1"/>
    </source>
</evidence>
<sequence>MMAEKEFFTIGQIVAPHGVRGDVRIYPDTDFPERFLKMKSVYIDGRRYDISHARFHKHVVLMKFAGVDDRNGAERLLRKELQVTREELMPLKKGQHYVFEIIGMAVYDLGGTRLGTVTDILKTGSNDVYVVTAADGEEILLAAIPDVVKNIDTKEKKMTVDPPEWIDE</sequence>
<dbReference type="InterPro" id="IPR011961">
    <property type="entry name" value="RimM"/>
</dbReference>
<dbReference type="STRING" id="1111454.HMPREF1250_2150"/>
<dbReference type="Gene3D" id="2.40.30.60">
    <property type="entry name" value="RimM"/>
    <property type="match status" value="1"/>
</dbReference>
<reference evidence="8 9" key="1">
    <citation type="submission" date="2013-09" db="EMBL/GenBank/DDBJ databases">
        <authorList>
            <person name="Durkin A.S."/>
            <person name="Haft D.R."/>
            <person name="McCorrison J."/>
            <person name="Torralba M."/>
            <person name="Gillis M."/>
            <person name="Haft D.H."/>
            <person name="Methe B."/>
            <person name="Sutton G."/>
            <person name="Nelson K.E."/>
        </authorList>
    </citation>
    <scope>NUCLEOTIDE SEQUENCE [LARGE SCALE GENOMIC DNA]</scope>
    <source>
        <strain evidence="8 9">BV3C16-1</strain>
    </source>
</reference>
<dbReference type="EMBL" id="AWXA01000008">
    <property type="protein sequence ID" value="ERT61817.1"/>
    <property type="molecule type" value="Genomic_DNA"/>
</dbReference>
<keyword evidence="4 5" id="KW-0143">Chaperone</keyword>
<comment type="domain">
    <text evidence="5">The PRC barrel domain binds ribosomal protein uS19.</text>
</comment>
<dbReference type="PANTHER" id="PTHR33692">
    <property type="entry name" value="RIBOSOME MATURATION FACTOR RIMM"/>
    <property type="match status" value="1"/>
</dbReference>
<dbReference type="GO" id="GO:0042274">
    <property type="term" value="P:ribosomal small subunit biogenesis"/>
    <property type="evidence" value="ECO:0007669"/>
    <property type="project" value="UniProtKB-UniRule"/>
</dbReference>
<comment type="function">
    <text evidence="5">An accessory protein needed during the final step in the assembly of 30S ribosomal subunit, possibly for assembly of the head region. Essential for efficient processing of 16S rRNA. May be needed both before and after RbfA during the maturation of 16S rRNA. It has affinity for free ribosomal 30S subunits but not for 70S ribosomes.</text>
</comment>
<evidence type="ECO:0000259" key="7">
    <source>
        <dbReference type="Pfam" id="PF24986"/>
    </source>
</evidence>
<dbReference type="PATRIC" id="fig|1111454.3.peg.485"/>
<evidence type="ECO:0000256" key="1">
    <source>
        <dbReference type="ARBA" id="ARBA00022490"/>
    </source>
</evidence>
<evidence type="ECO:0000259" key="6">
    <source>
        <dbReference type="Pfam" id="PF01782"/>
    </source>
</evidence>
<name>U7UQV0_9FIRM</name>
<comment type="subunit">
    <text evidence="5">Binds ribosomal protein uS19.</text>
</comment>
<dbReference type="HAMAP" id="MF_00014">
    <property type="entry name" value="Ribosome_mat_RimM"/>
    <property type="match status" value="1"/>
</dbReference>
<dbReference type="eggNOG" id="COG0806">
    <property type="taxonomic scope" value="Bacteria"/>
</dbReference>
<evidence type="ECO:0000256" key="3">
    <source>
        <dbReference type="ARBA" id="ARBA00022552"/>
    </source>
</evidence>
<keyword evidence="9" id="KW-1185">Reference proteome</keyword>
<keyword evidence="2 5" id="KW-0690">Ribosome biogenesis</keyword>
<organism evidence="8 9">
    <name type="scientific">Megasphaera vaginalis</name>
    <name type="common">ex Srinivasan et al. 2021</name>
    <dbReference type="NCBI Taxonomy" id="1111454"/>
    <lineage>
        <taxon>Bacteria</taxon>
        <taxon>Bacillati</taxon>
        <taxon>Bacillota</taxon>
        <taxon>Negativicutes</taxon>
        <taxon>Veillonellales</taxon>
        <taxon>Veillonellaceae</taxon>
        <taxon>Megasphaera</taxon>
    </lineage>
</organism>
<comment type="similarity">
    <text evidence="5">Belongs to the RimM family.</text>
</comment>
<dbReference type="PANTHER" id="PTHR33692:SF1">
    <property type="entry name" value="RIBOSOME MATURATION FACTOR RIMM"/>
    <property type="match status" value="1"/>
</dbReference>
<protein>
    <recommendedName>
        <fullName evidence="5">Ribosome maturation factor RimM</fullName>
    </recommendedName>
</protein>
<dbReference type="SUPFAM" id="SSF50346">
    <property type="entry name" value="PRC-barrel domain"/>
    <property type="match status" value="1"/>
</dbReference>
<dbReference type="InterPro" id="IPR056792">
    <property type="entry name" value="PRC_RimM"/>
</dbReference>
<dbReference type="SUPFAM" id="SSF50447">
    <property type="entry name" value="Translation proteins"/>
    <property type="match status" value="1"/>
</dbReference>
<dbReference type="GO" id="GO:0005737">
    <property type="term" value="C:cytoplasm"/>
    <property type="evidence" value="ECO:0007669"/>
    <property type="project" value="UniProtKB-SubCell"/>
</dbReference>
<comment type="subcellular location">
    <subcellularLocation>
        <location evidence="5">Cytoplasm</location>
    </subcellularLocation>
</comment>
<keyword evidence="1 5" id="KW-0963">Cytoplasm</keyword>
<evidence type="ECO:0000256" key="4">
    <source>
        <dbReference type="ARBA" id="ARBA00023186"/>
    </source>
</evidence>
<dbReference type="GO" id="GO:0005840">
    <property type="term" value="C:ribosome"/>
    <property type="evidence" value="ECO:0007669"/>
    <property type="project" value="InterPro"/>
</dbReference>
<dbReference type="InterPro" id="IPR009000">
    <property type="entry name" value="Transl_B-barrel_sf"/>
</dbReference>
<evidence type="ECO:0000256" key="5">
    <source>
        <dbReference type="HAMAP-Rule" id="MF_00014"/>
    </source>
</evidence>
<feature type="domain" description="Ribosome maturation factor RimM PRC barrel" evidence="7">
    <location>
        <begin position="99"/>
        <end position="164"/>
    </location>
</feature>
<evidence type="ECO:0000313" key="9">
    <source>
        <dbReference type="Proteomes" id="UP000017090"/>
    </source>
</evidence>
<dbReference type="Gene3D" id="2.30.30.240">
    <property type="entry name" value="PRC-barrel domain"/>
    <property type="match status" value="1"/>
</dbReference>
<dbReference type="NCBIfam" id="TIGR02273">
    <property type="entry name" value="16S_RimM"/>
    <property type="match status" value="1"/>
</dbReference>
<feature type="domain" description="RimM N-terminal" evidence="6">
    <location>
        <begin position="9"/>
        <end position="86"/>
    </location>
</feature>
<dbReference type="AlphaFoldDB" id="U7UQV0"/>
<comment type="caution">
    <text evidence="8">The sequence shown here is derived from an EMBL/GenBank/DDBJ whole genome shotgun (WGS) entry which is preliminary data.</text>
</comment>